<evidence type="ECO:0000256" key="1">
    <source>
        <dbReference type="ARBA" id="ARBA00004651"/>
    </source>
</evidence>
<keyword evidence="6 7" id="KW-0472">Membrane</keyword>
<accession>N2AHR3</accession>
<dbReference type="PANTHER" id="PTHR43744">
    <property type="entry name" value="ABC TRANSPORTER PERMEASE PROTEIN MG189-RELATED-RELATED"/>
    <property type="match status" value="1"/>
</dbReference>
<dbReference type="InterPro" id="IPR000515">
    <property type="entry name" value="MetI-like"/>
</dbReference>
<proteinExistence type="inferred from homology"/>
<evidence type="ECO:0000256" key="4">
    <source>
        <dbReference type="ARBA" id="ARBA00022692"/>
    </source>
</evidence>
<dbReference type="OrthoDB" id="9794684at2"/>
<comment type="subcellular location">
    <subcellularLocation>
        <location evidence="1 7">Cell membrane</location>
        <topology evidence="1 7">Multi-pass membrane protein</topology>
    </subcellularLocation>
</comment>
<dbReference type="InterPro" id="IPR035906">
    <property type="entry name" value="MetI-like_sf"/>
</dbReference>
<dbReference type="GO" id="GO:0055085">
    <property type="term" value="P:transmembrane transport"/>
    <property type="evidence" value="ECO:0007669"/>
    <property type="project" value="InterPro"/>
</dbReference>
<dbReference type="PROSITE" id="PS50928">
    <property type="entry name" value="ABC_TM1"/>
    <property type="match status" value="1"/>
</dbReference>
<keyword evidence="2 7" id="KW-0813">Transport</keyword>
<dbReference type="CDD" id="cd06261">
    <property type="entry name" value="TM_PBP2"/>
    <property type="match status" value="1"/>
</dbReference>
<evidence type="ECO:0000256" key="6">
    <source>
        <dbReference type="ARBA" id="ARBA00023136"/>
    </source>
</evidence>
<feature type="transmembrane region" description="Helical" evidence="7">
    <location>
        <begin position="7"/>
        <end position="29"/>
    </location>
</feature>
<dbReference type="PATRIC" id="fig|1235802.3.peg.2957"/>
<evidence type="ECO:0000256" key="2">
    <source>
        <dbReference type="ARBA" id="ARBA00022448"/>
    </source>
</evidence>
<evidence type="ECO:0000259" key="8">
    <source>
        <dbReference type="PROSITE" id="PS50928"/>
    </source>
</evidence>
<feature type="transmembrane region" description="Helical" evidence="7">
    <location>
        <begin position="182"/>
        <end position="204"/>
    </location>
</feature>
<feature type="transmembrane region" description="Helical" evidence="7">
    <location>
        <begin position="240"/>
        <end position="261"/>
    </location>
</feature>
<dbReference type="STRING" id="1235802.C823_02801"/>
<evidence type="ECO:0000313" key="10">
    <source>
        <dbReference type="Proteomes" id="UP000012589"/>
    </source>
</evidence>
<protein>
    <recommendedName>
        <fullName evidence="8">ABC transmembrane type-1 domain-containing protein</fullName>
    </recommendedName>
</protein>
<keyword evidence="10" id="KW-1185">Reference proteome</keyword>
<evidence type="ECO:0000313" key="9">
    <source>
        <dbReference type="EMBL" id="EMZ25785.1"/>
    </source>
</evidence>
<dbReference type="AlphaFoldDB" id="N2AHR3"/>
<dbReference type="Gene3D" id="1.10.3720.10">
    <property type="entry name" value="MetI-like"/>
    <property type="match status" value="1"/>
</dbReference>
<keyword evidence="4 7" id="KW-0812">Transmembrane</keyword>
<keyword evidence="5 7" id="KW-1133">Transmembrane helix</keyword>
<comment type="similarity">
    <text evidence="7">Belongs to the binding-protein-dependent transport system permease family.</text>
</comment>
<dbReference type="Proteomes" id="UP000012589">
    <property type="component" value="Unassembled WGS sequence"/>
</dbReference>
<feature type="domain" description="ABC transmembrane type-1" evidence="8">
    <location>
        <begin position="72"/>
        <end position="261"/>
    </location>
</feature>
<dbReference type="HOGENOM" id="CLU_016047_1_2_9"/>
<feature type="transmembrane region" description="Helical" evidence="7">
    <location>
        <begin position="104"/>
        <end position="126"/>
    </location>
</feature>
<sequence>MKKQKTLILIGDVIGVLVTGIIFLVPFYFMFVQSIKSKAEANELSIRWPSEIHFENYLEVFKHANYQLVTAFKNSAILALFTVVGLLVTAAMAAYVIQRRHDRLMNVIQALVMVGLMIPAAILPTIHMLQSLHIYKTMFSMVMIEIALQTPFAIMLYRGYMASIPRELEEAARIDGCSVWQIFWKIIFPLLKPIQASLIILVGVQTFNDFTNPLYFLPGSENTTVQLTLYNYKGQLANSYNLLFADIIVITVPMLILFLIFNKKIVDGMVAGSVKG</sequence>
<gene>
    <name evidence="9" type="ORF">C823_02801</name>
</gene>
<organism evidence="9 10">
    <name type="scientific">Eubacterium plexicaudatum ASF492</name>
    <dbReference type="NCBI Taxonomy" id="1235802"/>
    <lineage>
        <taxon>Bacteria</taxon>
        <taxon>Bacillati</taxon>
        <taxon>Bacillota</taxon>
        <taxon>Clostridia</taxon>
        <taxon>Eubacteriales</taxon>
        <taxon>Eubacteriaceae</taxon>
        <taxon>Eubacterium</taxon>
    </lineage>
</organism>
<evidence type="ECO:0000256" key="7">
    <source>
        <dbReference type="RuleBase" id="RU363032"/>
    </source>
</evidence>
<dbReference type="PANTHER" id="PTHR43744:SF3">
    <property type="entry name" value="LACTOSE TRANSPORT SYSTEM PERMEASE PROTEIN LACG"/>
    <property type="match status" value="1"/>
</dbReference>
<comment type="caution">
    <text evidence="9">The sequence shown here is derived from an EMBL/GenBank/DDBJ whole genome shotgun (WGS) entry which is preliminary data.</text>
</comment>
<name>N2AHR3_9FIRM</name>
<evidence type="ECO:0000256" key="5">
    <source>
        <dbReference type="ARBA" id="ARBA00022989"/>
    </source>
</evidence>
<dbReference type="SUPFAM" id="SSF161098">
    <property type="entry name" value="MetI-like"/>
    <property type="match status" value="1"/>
</dbReference>
<reference evidence="9 10" key="1">
    <citation type="journal article" date="2014" name="Genome Announc.">
        <title>Draft genome sequences of the altered schaedler flora, a defined bacterial community from gnotobiotic mice.</title>
        <authorList>
            <person name="Wannemuehler M.J."/>
            <person name="Overstreet A.M."/>
            <person name="Ward D.V."/>
            <person name="Phillips G.J."/>
        </authorList>
    </citation>
    <scope>NUCLEOTIDE SEQUENCE [LARGE SCALE GENOMIC DNA]</scope>
    <source>
        <strain evidence="9 10">ASF492</strain>
    </source>
</reference>
<dbReference type="EMBL" id="AQFT01000087">
    <property type="protein sequence ID" value="EMZ25785.1"/>
    <property type="molecule type" value="Genomic_DNA"/>
</dbReference>
<feature type="transmembrane region" description="Helical" evidence="7">
    <location>
        <begin position="138"/>
        <end position="161"/>
    </location>
</feature>
<evidence type="ECO:0000256" key="3">
    <source>
        <dbReference type="ARBA" id="ARBA00022475"/>
    </source>
</evidence>
<keyword evidence="3" id="KW-1003">Cell membrane</keyword>
<feature type="transmembrane region" description="Helical" evidence="7">
    <location>
        <begin position="76"/>
        <end position="97"/>
    </location>
</feature>
<dbReference type="eggNOG" id="COG0395">
    <property type="taxonomic scope" value="Bacteria"/>
</dbReference>
<dbReference type="Pfam" id="PF00528">
    <property type="entry name" value="BPD_transp_1"/>
    <property type="match status" value="1"/>
</dbReference>
<dbReference type="GO" id="GO:0005886">
    <property type="term" value="C:plasma membrane"/>
    <property type="evidence" value="ECO:0007669"/>
    <property type="project" value="UniProtKB-SubCell"/>
</dbReference>